<dbReference type="EMBL" id="ML121598">
    <property type="protein sequence ID" value="RPB19114.1"/>
    <property type="molecule type" value="Genomic_DNA"/>
</dbReference>
<dbReference type="InParanoid" id="A0A3N4L879"/>
<dbReference type="AlphaFoldDB" id="A0A3N4L879"/>
<accession>A0A3N4L879</accession>
<name>A0A3N4L879_9PEZI</name>
<feature type="transmembrane region" description="Helical" evidence="1">
    <location>
        <begin position="46"/>
        <end position="67"/>
    </location>
</feature>
<sequence>MFWSVTELKPLVRENFLQCNTLVQRNILCTLTLPEHTSELPTYHDIPALTIMSVGQKIMVLLIWISFTP</sequence>
<organism evidence="2 3">
    <name type="scientific">Terfezia boudieri ATCC MYA-4762</name>
    <dbReference type="NCBI Taxonomy" id="1051890"/>
    <lineage>
        <taxon>Eukaryota</taxon>
        <taxon>Fungi</taxon>
        <taxon>Dikarya</taxon>
        <taxon>Ascomycota</taxon>
        <taxon>Pezizomycotina</taxon>
        <taxon>Pezizomycetes</taxon>
        <taxon>Pezizales</taxon>
        <taxon>Pezizaceae</taxon>
        <taxon>Terfezia</taxon>
    </lineage>
</organism>
<protein>
    <submittedName>
        <fullName evidence="2">Uncharacterized protein</fullName>
    </submittedName>
</protein>
<keyword evidence="3" id="KW-1185">Reference proteome</keyword>
<keyword evidence="1" id="KW-0812">Transmembrane</keyword>
<evidence type="ECO:0000256" key="1">
    <source>
        <dbReference type="SAM" id="Phobius"/>
    </source>
</evidence>
<gene>
    <name evidence="2" type="ORF">L211DRAFT_843019</name>
</gene>
<proteinExistence type="predicted"/>
<evidence type="ECO:0000313" key="3">
    <source>
        <dbReference type="Proteomes" id="UP000267821"/>
    </source>
</evidence>
<dbReference type="Proteomes" id="UP000267821">
    <property type="component" value="Unassembled WGS sequence"/>
</dbReference>
<keyword evidence="1" id="KW-0472">Membrane</keyword>
<reference evidence="2 3" key="1">
    <citation type="journal article" date="2018" name="Nat. Ecol. Evol.">
        <title>Pezizomycetes genomes reveal the molecular basis of ectomycorrhizal truffle lifestyle.</title>
        <authorList>
            <person name="Murat C."/>
            <person name="Payen T."/>
            <person name="Noel B."/>
            <person name="Kuo A."/>
            <person name="Morin E."/>
            <person name="Chen J."/>
            <person name="Kohler A."/>
            <person name="Krizsan K."/>
            <person name="Balestrini R."/>
            <person name="Da Silva C."/>
            <person name="Montanini B."/>
            <person name="Hainaut M."/>
            <person name="Levati E."/>
            <person name="Barry K.W."/>
            <person name="Belfiori B."/>
            <person name="Cichocki N."/>
            <person name="Clum A."/>
            <person name="Dockter R.B."/>
            <person name="Fauchery L."/>
            <person name="Guy J."/>
            <person name="Iotti M."/>
            <person name="Le Tacon F."/>
            <person name="Lindquist E.A."/>
            <person name="Lipzen A."/>
            <person name="Malagnac F."/>
            <person name="Mello A."/>
            <person name="Molinier V."/>
            <person name="Miyauchi S."/>
            <person name="Poulain J."/>
            <person name="Riccioni C."/>
            <person name="Rubini A."/>
            <person name="Sitrit Y."/>
            <person name="Splivallo R."/>
            <person name="Traeger S."/>
            <person name="Wang M."/>
            <person name="Zifcakova L."/>
            <person name="Wipf D."/>
            <person name="Zambonelli A."/>
            <person name="Paolocci F."/>
            <person name="Nowrousian M."/>
            <person name="Ottonello S."/>
            <person name="Baldrian P."/>
            <person name="Spatafora J.W."/>
            <person name="Henrissat B."/>
            <person name="Nagy L.G."/>
            <person name="Aury J.M."/>
            <person name="Wincker P."/>
            <person name="Grigoriev I.V."/>
            <person name="Bonfante P."/>
            <person name="Martin F.M."/>
        </authorList>
    </citation>
    <scope>NUCLEOTIDE SEQUENCE [LARGE SCALE GENOMIC DNA]</scope>
    <source>
        <strain evidence="2 3">ATCC MYA-4762</strain>
    </source>
</reference>
<keyword evidence="1" id="KW-1133">Transmembrane helix</keyword>
<evidence type="ECO:0000313" key="2">
    <source>
        <dbReference type="EMBL" id="RPB19114.1"/>
    </source>
</evidence>